<accession>A0A438BJ65</accession>
<reference evidence="1 2" key="1">
    <citation type="submission" date="2018-11" db="EMBL/GenBank/DDBJ databases">
        <title>Rhodococcus spongicola sp. nov. and Rhodococcus xishaensis sp. nov. from marine sponges.</title>
        <authorList>
            <person name="Li L."/>
            <person name="Lin H.W."/>
        </authorList>
    </citation>
    <scope>NUCLEOTIDE SEQUENCE [LARGE SCALE GENOMIC DNA]</scope>
    <source>
        <strain evidence="1 2">CCTCC AB2014297</strain>
    </source>
</reference>
<dbReference type="EMBL" id="RKLP01000001">
    <property type="protein sequence ID" value="RVW11136.1"/>
    <property type="molecule type" value="Genomic_DNA"/>
</dbReference>
<dbReference type="RefSeq" id="WP_127914245.1">
    <property type="nucleotide sequence ID" value="NZ_RKLP01000001.1"/>
</dbReference>
<dbReference type="Proteomes" id="UP000286208">
    <property type="component" value="Unassembled WGS sequence"/>
</dbReference>
<evidence type="ECO:0000313" key="2">
    <source>
        <dbReference type="Proteomes" id="UP000286208"/>
    </source>
</evidence>
<evidence type="ECO:0000313" key="1">
    <source>
        <dbReference type="EMBL" id="RVW11136.1"/>
    </source>
</evidence>
<keyword evidence="2" id="KW-1185">Reference proteome</keyword>
<protein>
    <submittedName>
        <fullName evidence="1">Uncharacterized protein</fullName>
    </submittedName>
</protein>
<proteinExistence type="predicted"/>
<sequence>MNDEDPQFYDRQGAMITHDEARDLIGQGLDRVARTSIADASNPAEALVVSTIWMGVDIELGDYPQPMIFQTAVFDRNHHRIDEVCSATEEHALQAHEVMVEEHSKKMVDAVVVDLAETED</sequence>
<gene>
    <name evidence="1" type="ORF">EGT67_01345</name>
</gene>
<organism evidence="1 2">
    <name type="scientific">Prescottella agglutinans</name>
    <dbReference type="NCBI Taxonomy" id="1644129"/>
    <lineage>
        <taxon>Bacteria</taxon>
        <taxon>Bacillati</taxon>
        <taxon>Actinomycetota</taxon>
        <taxon>Actinomycetes</taxon>
        <taxon>Mycobacteriales</taxon>
        <taxon>Nocardiaceae</taxon>
        <taxon>Prescottella</taxon>
    </lineage>
</organism>
<dbReference type="AlphaFoldDB" id="A0A438BJ65"/>
<comment type="caution">
    <text evidence="1">The sequence shown here is derived from an EMBL/GenBank/DDBJ whole genome shotgun (WGS) entry which is preliminary data.</text>
</comment>
<name>A0A438BJ65_9NOCA</name>